<reference evidence="1 2" key="1">
    <citation type="submission" date="2016-05" db="EMBL/GenBank/DDBJ databases">
        <title>Single-cell genome of chain-forming Candidatus Thiomargarita nelsonii and comparison to other large sulfur-oxidizing bacteria.</title>
        <authorList>
            <person name="Winkel M."/>
            <person name="Salman V."/>
            <person name="Woyke T."/>
            <person name="Schulz-Vogt H."/>
            <person name="Richter M."/>
            <person name="Flood B."/>
            <person name="Bailey J."/>
            <person name="Amann R."/>
            <person name="Mussmann M."/>
        </authorList>
    </citation>
    <scope>NUCLEOTIDE SEQUENCE [LARGE SCALE GENOMIC DNA]</scope>
    <source>
        <strain evidence="1 2">THI036</strain>
    </source>
</reference>
<gene>
    <name evidence="1" type="ORF">THIOM_001255</name>
</gene>
<name>A0A176S480_9GAMM</name>
<protein>
    <submittedName>
        <fullName evidence="1">Uncharacterized protein</fullName>
    </submittedName>
</protein>
<dbReference type="Proteomes" id="UP000076962">
    <property type="component" value="Unassembled WGS sequence"/>
</dbReference>
<evidence type="ECO:0000313" key="1">
    <source>
        <dbReference type="EMBL" id="OAD22921.1"/>
    </source>
</evidence>
<comment type="caution">
    <text evidence="1">The sequence shown here is derived from an EMBL/GenBank/DDBJ whole genome shotgun (WGS) entry which is preliminary data.</text>
</comment>
<keyword evidence="2" id="KW-1185">Reference proteome</keyword>
<proteinExistence type="predicted"/>
<accession>A0A176S480</accession>
<dbReference type="EMBL" id="LUTY01000661">
    <property type="protein sequence ID" value="OAD22921.1"/>
    <property type="molecule type" value="Genomic_DNA"/>
</dbReference>
<evidence type="ECO:0000313" key="2">
    <source>
        <dbReference type="Proteomes" id="UP000076962"/>
    </source>
</evidence>
<dbReference type="AlphaFoldDB" id="A0A176S480"/>
<sequence>MIPVWDLSVFDKSISRCCCCKLSSFSIRGRLPLFSCSPINPMSGWEASTSLSR</sequence>
<organism evidence="1 2">
    <name type="scientific">Candidatus Thiomargarita nelsonii</name>
    <dbReference type="NCBI Taxonomy" id="1003181"/>
    <lineage>
        <taxon>Bacteria</taxon>
        <taxon>Pseudomonadati</taxon>
        <taxon>Pseudomonadota</taxon>
        <taxon>Gammaproteobacteria</taxon>
        <taxon>Thiotrichales</taxon>
        <taxon>Thiotrichaceae</taxon>
        <taxon>Thiomargarita</taxon>
    </lineage>
</organism>